<reference evidence="2" key="1">
    <citation type="submission" date="2005-09" db="EMBL/GenBank/DDBJ databases">
        <authorList>
            <person name="Mural R.J."/>
            <person name="Li P.W."/>
            <person name="Adams M.D."/>
            <person name="Amanatides P.G."/>
            <person name="Baden-Tillson H."/>
            <person name="Barnstead M."/>
            <person name="Chin S.H."/>
            <person name="Dew I."/>
            <person name="Evans C.A."/>
            <person name="Ferriera S."/>
            <person name="Flanigan M."/>
            <person name="Fosler C."/>
            <person name="Glodek A."/>
            <person name="Gu Z."/>
            <person name="Holt R.A."/>
            <person name="Jennings D."/>
            <person name="Kraft C.L."/>
            <person name="Lu F."/>
            <person name="Nguyen T."/>
            <person name="Nusskern D.R."/>
            <person name="Pfannkoch C.M."/>
            <person name="Sitter C."/>
            <person name="Sutton G.G."/>
            <person name="Venter J.C."/>
            <person name="Wang Z."/>
            <person name="Woodage T."/>
            <person name="Zheng X.H."/>
            <person name="Zhong F."/>
        </authorList>
    </citation>
    <scope>NUCLEOTIDE SEQUENCE [LARGE SCALE GENOMIC DNA]</scope>
    <source>
        <strain>BN</strain>
        <strain evidence="2">Sprague-Dawley</strain>
    </source>
</reference>
<gene>
    <name evidence="1" type="ORF">rCG_43980</name>
</gene>
<name>A6J738_RAT</name>
<dbReference type="AlphaFoldDB" id="A6J738"/>
<dbReference type="EMBL" id="CH473977">
    <property type="protein sequence ID" value="EDL98188.1"/>
    <property type="molecule type" value="Genomic_DNA"/>
</dbReference>
<organism evidence="1 2">
    <name type="scientific">Rattus norvegicus</name>
    <name type="common">Rat</name>
    <dbReference type="NCBI Taxonomy" id="10116"/>
    <lineage>
        <taxon>Eukaryota</taxon>
        <taxon>Metazoa</taxon>
        <taxon>Chordata</taxon>
        <taxon>Craniata</taxon>
        <taxon>Vertebrata</taxon>
        <taxon>Euteleostomi</taxon>
        <taxon>Mammalia</taxon>
        <taxon>Eutheria</taxon>
        <taxon>Euarchontoglires</taxon>
        <taxon>Glires</taxon>
        <taxon>Rodentia</taxon>
        <taxon>Myomorpha</taxon>
        <taxon>Muroidea</taxon>
        <taxon>Muridae</taxon>
        <taxon>Murinae</taxon>
        <taxon>Rattus</taxon>
    </lineage>
</organism>
<evidence type="ECO:0000313" key="1">
    <source>
        <dbReference type="EMBL" id="EDL98188.1"/>
    </source>
</evidence>
<dbReference type="Proteomes" id="UP000234681">
    <property type="component" value="Chromosome 17"/>
</dbReference>
<protein>
    <submittedName>
        <fullName evidence="1">RCG43980</fullName>
    </submittedName>
</protein>
<sequence>MWEAHGLAAMGERTAVKSIQDQSSPHPTWQRWTPEYPLLTEALRTPDGF</sequence>
<evidence type="ECO:0000313" key="2">
    <source>
        <dbReference type="Proteomes" id="UP000234681"/>
    </source>
</evidence>
<accession>A6J738</accession>
<proteinExistence type="predicted"/>